<feature type="domain" description="2EXR" evidence="1">
    <location>
        <begin position="7"/>
        <end position="98"/>
    </location>
</feature>
<evidence type="ECO:0000259" key="1">
    <source>
        <dbReference type="Pfam" id="PF20150"/>
    </source>
</evidence>
<proteinExistence type="predicted"/>
<accession>A0ABR4PVN2</accession>
<dbReference type="InterPro" id="IPR045518">
    <property type="entry name" value="2EXR"/>
</dbReference>
<gene>
    <name evidence="2" type="ORF">PVAG01_00923</name>
</gene>
<organism evidence="2 3">
    <name type="scientific">Phlyctema vagabunda</name>
    <dbReference type="NCBI Taxonomy" id="108571"/>
    <lineage>
        <taxon>Eukaryota</taxon>
        <taxon>Fungi</taxon>
        <taxon>Dikarya</taxon>
        <taxon>Ascomycota</taxon>
        <taxon>Pezizomycotina</taxon>
        <taxon>Leotiomycetes</taxon>
        <taxon>Helotiales</taxon>
        <taxon>Dermateaceae</taxon>
        <taxon>Phlyctema</taxon>
    </lineage>
</organism>
<evidence type="ECO:0000313" key="2">
    <source>
        <dbReference type="EMBL" id="KAL3427414.1"/>
    </source>
</evidence>
<sequence>MADYQEFPLFSLLPSEIRLEIWSMAACVPHTLSIDCKKPARTSEIPQWSSSSPAPAILSVNSEARRVALSFYAVLSFPHESIRQPSRPLYINFSSDAISLAKDMHSLYARTLLEKTPQFKNGLRRIILTEMMWGMLNAMAAVPGPMIDSRWDCVGYSMDYPSVLVTECLKSLEEVTFHGSDSRKIGTYLIYR</sequence>
<evidence type="ECO:0000313" key="3">
    <source>
        <dbReference type="Proteomes" id="UP001629113"/>
    </source>
</evidence>
<reference evidence="2 3" key="1">
    <citation type="submission" date="2024-06" db="EMBL/GenBank/DDBJ databases">
        <title>Complete genome of Phlyctema vagabunda strain 19-DSS-EL-015.</title>
        <authorList>
            <person name="Fiorenzani C."/>
        </authorList>
    </citation>
    <scope>NUCLEOTIDE SEQUENCE [LARGE SCALE GENOMIC DNA]</scope>
    <source>
        <strain evidence="2 3">19-DSS-EL-015</strain>
    </source>
</reference>
<name>A0ABR4PVN2_9HELO</name>
<keyword evidence="3" id="KW-1185">Reference proteome</keyword>
<dbReference type="Proteomes" id="UP001629113">
    <property type="component" value="Unassembled WGS sequence"/>
</dbReference>
<dbReference type="Pfam" id="PF20150">
    <property type="entry name" value="2EXR"/>
    <property type="match status" value="1"/>
</dbReference>
<dbReference type="PANTHER" id="PTHR35910">
    <property type="entry name" value="2EXR DOMAIN-CONTAINING PROTEIN"/>
    <property type="match status" value="1"/>
</dbReference>
<dbReference type="EMBL" id="JBFCZG010000001">
    <property type="protein sequence ID" value="KAL3427414.1"/>
    <property type="molecule type" value="Genomic_DNA"/>
</dbReference>
<protein>
    <recommendedName>
        <fullName evidence="1">2EXR domain-containing protein</fullName>
    </recommendedName>
</protein>
<comment type="caution">
    <text evidence="2">The sequence shown here is derived from an EMBL/GenBank/DDBJ whole genome shotgun (WGS) entry which is preliminary data.</text>
</comment>
<dbReference type="PANTHER" id="PTHR35910:SF1">
    <property type="entry name" value="2EXR DOMAIN-CONTAINING PROTEIN"/>
    <property type="match status" value="1"/>
</dbReference>